<dbReference type="SUPFAM" id="SSF55874">
    <property type="entry name" value="ATPase domain of HSP90 chaperone/DNA topoisomerase II/histidine kinase"/>
    <property type="match status" value="1"/>
</dbReference>
<feature type="compositionally biased region" description="Basic and acidic residues" evidence="10">
    <location>
        <begin position="1"/>
        <end position="23"/>
    </location>
</feature>
<evidence type="ECO:0000313" key="13">
    <source>
        <dbReference type="EMBL" id="AHY47981.1"/>
    </source>
</evidence>
<evidence type="ECO:0000256" key="3">
    <source>
        <dbReference type="ARBA" id="ARBA00004236"/>
    </source>
</evidence>
<dbReference type="SUPFAM" id="SSF47384">
    <property type="entry name" value="Homodimeric domain of signal transducing histidine kinase"/>
    <property type="match status" value="1"/>
</dbReference>
<dbReference type="GO" id="GO:0005886">
    <property type="term" value="C:plasma membrane"/>
    <property type="evidence" value="ECO:0007669"/>
    <property type="project" value="UniProtKB-SubCell"/>
</dbReference>
<evidence type="ECO:0000256" key="6">
    <source>
        <dbReference type="ARBA" id="ARBA00022679"/>
    </source>
</evidence>
<evidence type="ECO:0000256" key="11">
    <source>
        <dbReference type="SAM" id="Phobius"/>
    </source>
</evidence>
<organism evidence="13 15">
    <name type="scientific">Rubrobacter radiotolerans</name>
    <name type="common">Arthrobacter radiotolerans</name>
    <dbReference type="NCBI Taxonomy" id="42256"/>
    <lineage>
        <taxon>Bacteria</taxon>
        <taxon>Bacillati</taxon>
        <taxon>Actinomycetota</taxon>
        <taxon>Rubrobacteria</taxon>
        <taxon>Rubrobacterales</taxon>
        <taxon>Rubrobacteraceae</taxon>
        <taxon>Rubrobacter</taxon>
    </lineage>
</organism>
<evidence type="ECO:0000256" key="7">
    <source>
        <dbReference type="ARBA" id="ARBA00022777"/>
    </source>
</evidence>
<dbReference type="HOGENOM" id="CLU_573501_0_0_11"/>
<dbReference type="EC" id="2.7.13.3" evidence="4"/>
<evidence type="ECO:0000256" key="4">
    <source>
        <dbReference type="ARBA" id="ARBA00012438"/>
    </source>
</evidence>
<comment type="cofactor">
    <cofactor evidence="2">
        <name>a divalent metal cation</name>
        <dbReference type="ChEBI" id="CHEBI:60240"/>
    </cofactor>
</comment>
<protein>
    <recommendedName>
        <fullName evidence="4">histidine kinase</fullName>
        <ecNumber evidence="4">2.7.13.3</ecNumber>
    </recommendedName>
</protein>
<keyword evidence="15" id="KW-1185">Reference proteome</keyword>
<dbReference type="InterPro" id="IPR050736">
    <property type="entry name" value="Sensor_HK_Regulatory"/>
</dbReference>
<dbReference type="PANTHER" id="PTHR43711">
    <property type="entry name" value="TWO-COMPONENT HISTIDINE KINASE"/>
    <property type="match status" value="1"/>
</dbReference>
<reference evidence="14" key="2">
    <citation type="submission" date="2023-11" db="EMBL/GenBank/DDBJ databases">
        <title>MicrobeMod: A computational toolkit for identifying prokaryotic methylation and restriction-modification with nanopore sequencing.</title>
        <authorList>
            <person name="Crits-Christoph A."/>
            <person name="Kang S.C."/>
            <person name="Lee H."/>
            <person name="Ostrov N."/>
        </authorList>
    </citation>
    <scope>NUCLEOTIDE SEQUENCE</scope>
    <source>
        <strain evidence="14">ATCC 51242</strain>
    </source>
</reference>
<proteinExistence type="predicted"/>
<evidence type="ECO:0000256" key="2">
    <source>
        <dbReference type="ARBA" id="ARBA00001968"/>
    </source>
</evidence>
<dbReference type="GO" id="GO:0000155">
    <property type="term" value="F:phosphorelay sensor kinase activity"/>
    <property type="evidence" value="ECO:0007669"/>
    <property type="project" value="InterPro"/>
</dbReference>
<feature type="compositionally biased region" description="Basic and acidic residues" evidence="10">
    <location>
        <begin position="499"/>
        <end position="510"/>
    </location>
</feature>
<evidence type="ECO:0000256" key="8">
    <source>
        <dbReference type="ARBA" id="ARBA00023012"/>
    </source>
</evidence>
<reference evidence="13 15" key="1">
    <citation type="submission" date="2014-03" db="EMBL/GenBank/DDBJ databases">
        <title>Complete genome sequence of the Radio-Resistant Rubrobacter radiotolerans RSPS-4.</title>
        <authorList>
            <person name="Egas C.C."/>
            <person name="Barroso C.C."/>
            <person name="Froufe H.J.C."/>
            <person name="Pacheco J.J."/>
            <person name="Albuquerque L.L."/>
            <person name="da Costa M.M.S."/>
        </authorList>
    </citation>
    <scope>NUCLEOTIDE SEQUENCE [LARGE SCALE GENOMIC DNA]</scope>
    <source>
        <strain evidence="13 15">RSPS-4</strain>
    </source>
</reference>
<dbReference type="FunFam" id="1.10.287.130:FF:000001">
    <property type="entry name" value="Two-component sensor histidine kinase"/>
    <property type="match status" value="1"/>
</dbReference>
<dbReference type="PANTHER" id="PTHR43711:SF1">
    <property type="entry name" value="HISTIDINE KINASE 1"/>
    <property type="match status" value="1"/>
</dbReference>
<feature type="transmembrane region" description="Helical" evidence="11">
    <location>
        <begin position="211"/>
        <end position="232"/>
    </location>
</feature>
<dbReference type="CDD" id="cd00075">
    <property type="entry name" value="HATPase"/>
    <property type="match status" value="1"/>
</dbReference>
<dbReference type="Gene3D" id="3.30.565.10">
    <property type="entry name" value="Histidine kinase-like ATPase, C-terminal domain"/>
    <property type="match status" value="1"/>
</dbReference>
<dbReference type="KEGG" id="rrd:RradSPS_2698"/>
<dbReference type="GO" id="GO:0005509">
    <property type="term" value="F:calcium ion binding"/>
    <property type="evidence" value="ECO:0007669"/>
    <property type="project" value="UniProtKB-ARBA"/>
</dbReference>
<comment type="subcellular location">
    <subcellularLocation>
        <location evidence="3">Cell membrane</location>
    </subcellularLocation>
</comment>
<keyword evidence="11" id="KW-1133">Transmembrane helix</keyword>
<dbReference type="InterPro" id="IPR004358">
    <property type="entry name" value="Sig_transdc_His_kin-like_C"/>
</dbReference>
<dbReference type="CDD" id="cd00082">
    <property type="entry name" value="HisKA"/>
    <property type="match status" value="1"/>
</dbReference>
<dbReference type="EMBL" id="CP007514">
    <property type="protein sequence ID" value="AHY47981.1"/>
    <property type="molecule type" value="Genomic_DNA"/>
</dbReference>
<comment type="catalytic activity">
    <reaction evidence="1">
        <text>ATP + protein L-histidine = ADP + protein N-phospho-L-histidine.</text>
        <dbReference type="EC" id="2.7.13.3"/>
    </reaction>
</comment>
<keyword evidence="11" id="KW-0812">Transmembrane</keyword>
<dbReference type="InterPro" id="IPR005467">
    <property type="entry name" value="His_kinase_dom"/>
</dbReference>
<dbReference type="STRING" id="42256.RradSPS_2698"/>
<feature type="region of interest" description="Disordered" evidence="10">
    <location>
        <begin position="462"/>
        <end position="510"/>
    </location>
</feature>
<dbReference type="AlphaFoldDB" id="A0A023X6Z3"/>
<dbReference type="OrthoDB" id="9786919at2"/>
<dbReference type="PROSITE" id="PS50109">
    <property type="entry name" value="HIS_KIN"/>
    <property type="match status" value="1"/>
</dbReference>
<keyword evidence="9 11" id="KW-0472">Membrane</keyword>
<evidence type="ECO:0000313" key="14">
    <source>
        <dbReference type="EMBL" id="MDX5892619.1"/>
    </source>
</evidence>
<dbReference type="SMART" id="SM00387">
    <property type="entry name" value="HATPase_c"/>
    <property type="match status" value="1"/>
</dbReference>
<sequence length="510" mass="55971">MHIRETLDKDPGPGNRPDSRDGSPEAPARQPWRVGVWALLGMLAAIVLVGLVGVFVNRDIKSAADDALRYDVELEDHGDDLRVAVLEVRQQQRTLYFGDEVTRTGLSNLESAYDLLTEEIDEYSSLEIREEQEGEMVSPEEFRALAETYYEEYRTAIDEFENGGDRAAWDNANDLALARLDEMQLAAAEIDEVGEELSENSLARVDREATAGMVLLIAVITGLLLVGAVLAYSTVRVFSELRRLYRSQREATEELAAASKAKTDFLADVSHELRTPLTVLRGNAEIGLRMQQDEMQQEILAEILAESDKMTKMVEDLLFLARSDSSSLPLDSSRVEVEDFLRSVAARAGVLARERGATFEFDLRATGESELDPARIEQAILVFVDNAAKYAGGHGPILLKSRNEGDRLVVSVSDRGPGIPKEDLERIFERFYRLDKTRSRKLGGAGLGLPIAKTIVEGHGGTVRAESVPGEGTTMSLTLPLGPNEHPDDGSGDSARSGGTDHAREKSPST</sequence>
<dbReference type="PRINTS" id="PR00344">
    <property type="entry name" value="BCTRLSENSOR"/>
</dbReference>
<dbReference type="Pfam" id="PF00512">
    <property type="entry name" value="HisKA"/>
    <property type="match status" value="1"/>
</dbReference>
<feature type="domain" description="Histidine kinase" evidence="12">
    <location>
        <begin position="268"/>
        <end position="483"/>
    </location>
</feature>
<dbReference type="Gene3D" id="1.10.287.130">
    <property type="match status" value="1"/>
</dbReference>
<evidence type="ECO:0000259" key="12">
    <source>
        <dbReference type="PROSITE" id="PS50109"/>
    </source>
</evidence>
<dbReference type="SMART" id="SM00388">
    <property type="entry name" value="HisKA"/>
    <property type="match status" value="1"/>
</dbReference>
<name>A0A023X6Z3_RUBRA</name>
<keyword evidence="5" id="KW-0597">Phosphoprotein</keyword>
<evidence type="ECO:0000256" key="9">
    <source>
        <dbReference type="ARBA" id="ARBA00023136"/>
    </source>
</evidence>
<evidence type="ECO:0000256" key="1">
    <source>
        <dbReference type="ARBA" id="ARBA00000085"/>
    </source>
</evidence>
<keyword evidence="7 13" id="KW-0418">Kinase</keyword>
<keyword evidence="8" id="KW-0902">Two-component regulatory system</keyword>
<dbReference type="Proteomes" id="UP001281130">
    <property type="component" value="Unassembled WGS sequence"/>
</dbReference>
<evidence type="ECO:0000313" key="15">
    <source>
        <dbReference type="Proteomes" id="UP000025229"/>
    </source>
</evidence>
<dbReference type="InterPro" id="IPR036890">
    <property type="entry name" value="HATPase_C_sf"/>
</dbReference>
<dbReference type="FunFam" id="3.30.565.10:FF:000006">
    <property type="entry name" value="Sensor histidine kinase WalK"/>
    <property type="match status" value="1"/>
</dbReference>
<keyword evidence="6" id="KW-0808">Transferase</keyword>
<dbReference type="InterPro" id="IPR036097">
    <property type="entry name" value="HisK_dim/P_sf"/>
</dbReference>
<gene>
    <name evidence="13" type="ORF">RradSPS_2698</name>
    <name evidence="14" type="ORF">SIL72_01120</name>
</gene>
<dbReference type="InterPro" id="IPR003661">
    <property type="entry name" value="HisK_dim/P_dom"/>
</dbReference>
<dbReference type="eggNOG" id="COG2205">
    <property type="taxonomic scope" value="Bacteria"/>
</dbReference>
<dbReference type="InterPro" id="IPR003594">
    <property type="entry name" value="HATPase_dom"/>
</dbReference>
<dbReference type="EMBL" id="JAWXXX010000001">
    <property type="protein sequence ID" value="MDX5892619.1"/>
    <property type="molecule type" value="Genomic_DNA"/>
</dbReference>
<accession>A0A023X6Z3</accession>
<evidence type="ECO:0000256" key="10">
    <source>
        <dbReference type="SAM" id="MobiDB-lite"/>
    </source>
</evidence>
<feature type="region of interest" description="Disordered" evidence="10">
    <location>
        <begin position="1"/>
        <end position="28"/>
    </location>
</feature>
<dbReference type="Pfam" id="PF02518">
    <property type="entry name" value="HATPase_c"/>
    <property type="match status" value="1"/>
</dbReference>
<feature type="transmembrane region" description="Helical" evidence="11">
    <location>
        <begin position="34"/>
        <end position="56"/>
    </location>
</feature>
<evidence type="ECO:0000256" key="5">
    <source>
        <dbReference type="ARBA" id="ARBA00022553"/>
    </source>
</evidence>
<dbReference type="Proteomes" id="UP000025229">
    <property type="component" value="Chromosome"/>
</dbReference>